<comment type="caution">
    <text evidence="1">The sequence shown here is derived from an EMBL/GenBank/DDBJ whole genome shotgun (WGS) entry which is preliminary data.</text>
</comment>
<reference evidence="1 2" key="1">
    <citation type="submission" date="2020-08" db="EMBL/GenBank/DDBJ databases">
        <title>Functional genomics of gut bacteria from endangered species of beetles.</title>
        <authorList>
            <person name="Carlos-Shanley C."/>
        </authorList>
    </citation>
    <scope>NUCLEOTIDE SEQUENCE [LARGE SCALE GENOMIC DNA]</scope>
    <source>
        <strain evidence="1 2">S00151</strain>
    </source>
</reference>
<protein>
    <recommendedName>
        <fullName evidence="3">YD repeat-containing protein</fullName>
    </recommendedName>
</protein>
<evidence type="ECO:0008006" key="3">
    <source>
        <dbReference type="Google" id="ProtNLM"/>
    </source>
</evidence>
<accession>A0A840KFF2</accession>
<sequence>MKKTYLIIAFSIFNAVFSQGNPESLRNLPEIIPPSPTVNSLMKFEEIPVSNYTGVPSVSIPIASLPTGLKDVGINIGLQYHIYNAKPEDKASEVGLGWSLSAGGTISRTVMGSPDEKLVSYNLGGGLKIGIYLDETTGVHAYKNYFHTIIEDPGLAAQTINTNKYIFEAHYKNRFDTQYDLYQYNFLDYTGRFVVKKVGSQLNVVKLDKNNLKIKVIYDPSTYEPNAFTITDDKGNIYVFDMLETSSLSTFSSSQDYEGTSYTSSTNSAVSYNSAFHLSKIQNMRGENFALFRYADPVSIVSNETSGSSNLFSDPDPNSYAIQSNKATLPRKTEANTSMVITGVRKLTEIELPGQGKVNFEYESGREDTNYGGGQNAANLAKLKSVRILSNDSRYDQKYNLNYVYNQGGYKRLFLASVEKTYKNNSTYNLEYRYALDYYPGGGPADEWEFYNCKPETPLCGGILPPPGNASCGGELLKSITYPTKGKAEFNYQTNTYSYAPQVLNFDDNDLNWNNVCAEVHFTQFGTEYKYAFSILQNGTDAIVTNNTGAINPYPWQVEVFRKEGTTYIPVGGSGTAFLPSGTPPPIEFQLVDLVPGDYYFRLTKHTQSAIPAFNAWFNITYREKNLNNYQYLYGGGIRIGSINYYNQGSVPERTISYDYMDINNPKKSSGGLVFPVPVRRYTETYKALLEYPVNMGQVGTELFQKDITRGSNRNFIQIQKTKGGDIGYQYVTVSETGKGRTVYTYTSPADHPSSTVPPVSPPFFAVPNNDFERGNLLNKKVYDNHNNPLTEDKFQYAFNSFTEKTGGTIRTMQHQDVGEYLYGGKYNTYEGFVADNQGARAYLTPEVAGFLSYYTNEEMFGTAHLVRQESIQYFPGSPGVTTSTDYVYNPRDYPVKETVTHSDGVIRETNYQYAHEKNNQKLIAANIIGVPLEASTSGRPNASAYAEIISRSETKYDDINHTFPTSALSYDIQNNAGTAEVTYNQYDNKGNIVKYTTKDGVQVYIVWGYDQTRPVMKIEGEPVMGHDYLTEMAEIQTLSAKDGNPAAYNLTPAATETELIARLDAFRIKYSTAKCVISTYTYDPLTGITTVTPPSGLREVYQYDTANRLEKIVDVNGKVLKEFKYNYKN</sequence>
<evidence type="ECO:0000313" key="1">
    <source>
        <dbReference type="EMBL" id="MBB4808299.1"/>
    </source>
</evidence>
<name>A0A840KFF2_9FLAO</name>
<evidence type="ECO:0000313" key="2">
    <source>
        <dbReference type="Proteomes" id="UP000592180"/>
    </source>
</evidence>
<dbReference type="AlphaFoldDB" id="A0A840KFF2"/>
<dbReference type="Proteomes" id="UP000592180">
    <property type="component" value="Unassembled WGS sequence"/>
</dbReference>
<dbReference type="RefSeq" id="WP_184192096.1">
    <property type="nucleotide sequence ID" value="NZ_JACHLE010000010.1"/>
</dbReference>
<organism evidence="1 2">
    <name type="scientific">Chryseobacterium defluvii</name>
    <dbReference type="NCBI Taxonomy" id="160396"/>
    <lineage>
        <taxon>Bacteria</taxon>
        <taxon>Pseudomonadati</taxon>
        <taxon>Bacteroidota</taxon>
        <taxon>Flavobacteriia</taxon>
        <taxon>Flavobacteriales</taxon>
        <taxon>Weeksellaceae</taxon>
        <taxon>Chryseobacterium group</taxon>
        <taxon>Chryseobacterium</taxon>
    </lineage>
</organism>
<gene>
    <name evidence="1" type="ORF">HNP38_003641</name>
</gene>
<dbReference type="EMBL" id="JACHLE010000010">
    <property type="protein sequence ID" value="MBB4808299.1"/>
    <property type="molecule type" value="Genomic_DNA"/>
</dbReference>
<proteinExistence type="predicted"/>
<keyword evidence="2" id="KW-1185">Reference proteome</keyword>